<dbReference type="EMBL" id="EQ962655">
    <property type="protein sequence ID" value="EED18405.1"/>
    <property type="molecule type" value="Genomic_DNA"/>
</dbReference>
<keyword evidence="3" id="KW-0539">Nucleus</keyword>
<evidence type="ECO:0000256" key="1">
    <source>
        <dbReference type="ARBA" id="ARBA00004123"/>
    </source>
</evidence>
<sequence length="171" mass="20954">MSRDIMWAEQRMKRYYNRSKTFNIKSKRPSNKLDIVKFRLFTIKEKLANDNYKLQLPARMRIHPIFHISLLEPTKNPENSDEEADKEEYKVEKLLERKLEKRQIYYLVRWKGYGPEDDTWEPIRNLNCPEKIREFRQSVGQGKNYPGRKDRKPRYQQKKEIQKQQLSFDEL</sequence>
<dbReference type="Gene3D" id="2.40.50.40">
    <property type="match status" value="1"/>
</dbReference>
<evidence type="ECO:0000313" key="6">
    <source>
        <dbReference type="EMBL" id="EED18405.1"/>
    </source>
</evidence>
<protein>
    <submittedName>
        <fullName evidence="6">Chromobox protein, putative</fullName>
    </submittedName>
</protein>
<dbReference type="GO" id="GO:0005634">
    <property type="term" value="C:nucleus"/>
    <property type="evidence" value="ECO:0007669"/>
    <property type="project" value="UniProtKB-SubCell"/>
</dbReference>
<dbReference type="HOGENOM" id="CLU_000384_6_4_1"/>
<proteinExistence type="predicted"/>
<dbReference type="eggNOG" id="KOG1911">
    <property type="taxonomic scope" value="Eukaryota"/>
</dbReference>
<evidence type="ECO:0000256" key="3">
    <source>
        <dbReference type="ARBA" id="ARBA00023242"/>
    </source>
</evidence>
<dbReference type="SMART" id="SM00298">
    <property type="entry name" value="CHROMO"/>
    <property type="match status" value="1"/>
</dbReference>
<dbReference type="InterPro" id="IPR023780">
    <property type="entry name" value="Chromo_domain"/>
</dbReference>
<feature type="region of interest" description="Disordered" evidence="4">
    <location>
        <begin position="137"/>
        <end position="171"/>
    </location>
</feature>
<dbReference type="InterPro" id="IPR051219">
    <property type="entry name" value="Heterochromatin_chromo-domain"/>
</dbReference>
<feature type="domain" description="Chromo" evidence="5">
    <location>
        <begin position="89"/>
        <end position="147"/>
    </location>
</feature>
<dbReference type="Proteomes" id="UP000001745">
    <property type="component" value="Unassembled WGS sequence"/>
</dbReference>
<dbReference type="STRING" id="441959.B8MA76"/>
<dbReference type="AlphaFoldDB" id="B8MA76"/>
<organism evidence="6 7">
    <name type="scientific">Talaromyces stipitatus (strain ATCC 10500 / CBS 375.48 / QM 6759 / NRRL 1006)</name>
    <name type="common">Penicillium stipitatum</name>
    <dbReference type="NCBI Taxonomy" id="441959"/>
    <lineage>
        <taxon>Eukaryota</taxon>
        <taxon>Fungi</taxon>
        <taxon>Dikarya</taxon>
        <taxon>Ascomycota</taxon>
        <taxon>Pezizomycotina</taxon>
        <taxon>Eurotiomycetes</taxon>
        <taxon>Eurotiomycetidae</taxon>
        <taxon>Eurotiales</taxon>
        <taxon>Trichocomaceae</taxon>
        <taxon>Talaromyces</taxon>
        <taxon>Talaromyces sect. Talaromyces</taxon>
    </lineage>
</organism>
<dbReference type="InterPro" id="IPR016197">
    <property type="entry name" value="Chromo-like_dom_sf"/>
</dbReference>
<dbReference type="PROSITE" id="PS50013">
    <property type="entry name" value="CHROMO_2"/>
    <property type="match status" value="1"/>
</dbReference>
<dbReference type="InterPro" id="IPR017984">
    <property type="entry name" value="Chromo_dom_subgr"/>
</dbReference>
<dbReference type="Pfam" id="PF00385">
    <property type="entry name" value="Chromo"/>
    <property type="match status" value="1"/>
</dbReference>
<comment type="subunit">
    <text evidence="2">Component of the NuA4 histone acetyltransferase complex.</text>
</comment>
<dbReference type="OMA" id="MNIHPIF"/>
<reference evidence="7" key="1">
    <citation type="journal article" date="2015" name="Genome Announc.">
        <title>Genome sequence of the AIDS-associated pathogen Penicillium marneffei (ATCC18224) and its near taxonomic relative Talaromyces stipitatus (ATCC10500).</title>
        <authorList>
            <person name="Nierman W.C."/>
            <person name="Fedorova-Abrams N.D."/>
            <person name="Andrianopoulos A."/>
        </authorList>
    </citation>
    <scope>NUCLEOTIDE SEQUENCE [LARGE SCALE GENOMIC DNA]</scope>
    <source>
        <strain evidence="7">ATCC 10500 / CBS 375.48 / QM 6759 / NRRL 1006</strain>
    </source>
</reference>
<dbReference type="GO" id="GO:0006338">
    <property type="term" value="P:chromatin remodeling"/>
    <property type="evidence" value="ECO:0007669"/>
    <property type="project" value="UniProtKB-ARBA"/>
</dbReference>
<dbReference type="RefSeq" id="XP_002482397.1">
    <property type="nucleotide sequence ID" value="XM_002482352.1"/>
</dbReference>
<comment type="subcellular location">
    <subcellularLocation>
        <location evidence="1">Nucleus</location>
    </subcellularLocation>
</comment>
<evidence type="ECO:0000256" key="2">
    <source>
        <dbReference type="ARBA" id="ARBA00011353"/>
    </source>
</evidence>
<dbReference type="VEuPathDB" id="FungiDB:TSTA_121480"/>
<gene>
    <name evidence="6" type="ORF">TSTA_121480</name>
</gene>
<dbReference type="InterPro" id="IPR000953">
    <property type="entry name" value="Chromo/chromo_shadow_dom"/>
</dbReference>
<dbReference type="PhylomeDB" id="B8MA76"/>
<evidence type="ECO:0000259" key="5">
    <source>
        <dbReference type="PROSITE" id="PS50013"/>
    </source>
</evidence>
<dbReference type="InterPro" id="IPR023779">
    <property type="entry name" value="Chromodomain_CS"/>
</dbReference>
<keyword evidence="7" id="KW-1185">Reference proteome</keyword>
<dbReference type="GeneID" id="8099388"/>
<dbReference type="Pfam" id="PF24626">
    <property type="entry name" value="SH3_Tf2-1"/>
    <property type="match status" value="1"/>
</dbReference>
<dbReference type="InterPro" id="IPR056924">
    <property type="entry name" value="SH3_Tf2-1"/>
</dbReference>
<dbReference type="SUPFAM" id="SSF54160">
    <property type="entry name" value="Chromo domain-like"/>
    <property type="match status" value="1"/>
</dbReference>
<dbReference type="PRINTS" id="PR00504">
    <property type="entry name" value="CHROMODOMAIN"/>
</dbReference>
<dbReference type="PROSITE" id="PS00598">
    <property type="entry name" value="CHROMO_1"/>
    <property type="match status" value="1"/>
</dbReference>
<name>B8MA76_TALSN</name>
<accession>B8MA76</accession>
<dbReference type="OrthoDB" id="4504104at2759"/>
<dbReference type="InParanoid" id="B8MA76"/>
<evidence type="ECO:0000256" key="4">
    <source>
        <dbReference type="SAM" id="MobiDB-lite"/>
    </source>
</evidence>
<evidence type="ECO:0000313" key="7">
    <source>
        <dbReference type="Proteomes" id="UP000001745"/>
    </source>
</evidence>
<dbReference type="PANTHER" id="PTHR22812">
    <property type="entry name" value="CHROMOBOX PROTEIN"/>
    <property type="match status" value="1"/>
</dbReference>